<dbReference type="PANTHER" id="PTHR43229:SF2">
    <property type="entry name" value="NODULATION PROTEIN J"/>
    <property type="match status" value="1"/>
</dbReference>
<evidence type="ECO:0000256" key="3">
    <source>
        <dbReference type="ARBA" id="ARBA00022989"/>
    </source>
</evidence>
<comment type="subcellular location">
    <subcellularLocation>
        <location evidence="5">Cell membrane</location>
        <topology evidence="5">Multi-pass membrane protein</topology>
    </subcellularLocation>
    <subcellularLocation>
        <location evidence="1">Membrane</location>
        <topology evidence="1">Multi-pass membrane protein</topology>
    </subcellularLocation>
</comment>
<evidence type="ECO:0000256" key="2">
    <source>
        <dbReference type="ARBA" id="ARBA00022692"/>
    </source>
</evidence>
<keyword evidence="2 5" id="KW-0812">Transmembrane</keyword>
<dbReference type="PROSITE" id="PS51012">
    <property type="entry name" value="ABC_TM2"/>
    <property type="match status" value="1"/>
</dbReference>
<keyword evidence="5" id="KW-1003">Cell membrane</keyword>
<feature type="transmembrane region" description="Helical" evidence="5">
    <location>
        <begin position="118"/>
        <end position="137"/>
    </location>
</feature>
<dbReference type="Pfam" id="PF01061">
    <property type="entry name" value="ABC2_membrane"/>
    <property type="match status" value="1"/>
</dbReference>
<comment type="caution">
    <text evidence="7">The sequence shown here is derived from an EMBL/GenBank/DDBJ whole genome shotgun (WGS) entry which is preliminary data.</text>
</comment>
<dbReference type="GO" id="GO:0140359">
    <property type="term" value="F:ABC-type transporter activity"/>
    <property type="evidence" value="ECO:0007669"/>
    <property type="project" value="InterPro"/>
</dbReference>
<feature type="transmembrane region" description="Helical" evidence="5">
    <location>
        <begin position="173"/>
        <end position="192"/>
    </location>
</feature>
<feature type="transmembrane region" description="Helical" evidence="5">
    <location>
        <begin position="232"/>
        <end position="254"/>
    </location>
</feature>
<organism evidence="7 8">
    <name type="scientific">Candidatus Thermodesulfobacterium syntrophicum</name>
    <dbReference type="NCBI Taxonomy" id="3060442"/>
    <lineage>
        <taxon>Bacteria</taxon>
        <taxon>Pseudomonadati</taxon>
        <taxon>Thermodesulfobacteriota</taxon>
        <taxon>Thermodesulfobacteria</taxon>
        <taxon>Thermodesulfobacteriales</taxon>
        <taxon>Thermodesulfobacteriaceae</taxon>
        <taxon>Thermodesulfobacterium</taxon>
    </lineage>
</organism>
<dbReference type="InterPro" id="IPR051784">
    <property type="entry name" value="Nod_factor_ABC_transporter"/>
</dbReference>
<evidence type="ECO:0000313" key="7">
    <source>
        <dbReference type="EMBL" id="MDF2953247.1"/>
    </source>
</evidence>
<feature type="domain" description="ABC transmembrane type-2" evidence="6">
    <location>
        <begin position="24"/>
        <end position="250"/>
    </location>
</feature>
<dbReference type="InterPro" id="IPR047817">
    <property type="entry name" value="ABC2_TM_bact-type"/>
</dbReference>
<dbReference type="GO" id="GO:0005886">
    <property type="term" value="C:plasma membrane"/>
    <property type="evidence" value="ECO:0007669"/>
    <property type="project" value="UniProtKB-SubCell"/>
</dbReference>
<dbReference type="PANTHER" id="PTHR43229">
    <property type="entry name" value="NODULATION PROTEIN J"/>
    <property type="match status" value="1"/>
</dbReference>
<dbReference type="Proteomes" id="UP001144110">
    <property type="component" value="Unassembled WGS sequence"/>
</dbReference>
<keyword evidence="5" id="KW-0813">Transport</keyword>
<keyword evidence="3 5" id="KW-1133">Transmembrane helix</keyword>
<dbReference type="AlphaFoldDB" id="A0AAE3TEP9"/>
<dbReference type="InterPro" id="IPR013525">
    <property type="entry name" value="ABC2_TM"/>
</dbReference>
<feature type="transmembrane region" description="Helical" evidence="5">
    <location>
        <begin position="29"/>
        <end position="47"/>
    </location>
</feature>
<feature type="transmembrane region" description="Helical" evidence="5">
    <location>
        <begin position="54"/>
        <end position="71"/>
    </location>
</feature>
<evidence type="ECO:0000259" key="6">
    <source>
        <dbReference type="PROSITE" id="PS51012"/>
    </source>
</evidence>
<comment type="similarity">
    <text evidence="5">Belongs to the ABC-2 integral membrane protein family.</text>
</comment>
<evidence type="ECO:0000313" key="8">
    <source>
        <dbReference type="Proteomes" id="UP001144110"/>
    </source>
</evidence>
<proteinExistence type="inferred from homology"/>
<evidence type="ECO:0000256" key="1">
    <source>
        <dbReference type="ARBA" id="ARBA00004141"/>
    </source>
</evidence>
<reference evidence="7" key="1">
    <citation type="submission" date="2022-11" db="EMBL/GenBank/DDBJ databases">
        <title>Candidatus Alkanophaga archaea from heated hydrothermal vent sediment oxidize petroleum alkanes.</title>
        <authorList>
            <person name="Zehnle H."/>
            <person name="Laso-Perez R."/>
            <person name="Lipp J."/>
            <person name="Teske A."/>
            <person name="Wegener G."/>
        </authorList>
    </citation>
    <scope>NUCLEOTIDE SEQUENCE</scope>
    <source>
        <strain evidence="7">MCA70</strain>
    </source>
</reference>
<gene>
    <name evidence="7" type="ORF">OD816_000492</name>
</gene>
<evidence type="ECO:0000256" key="5">
    <source>
        <dbReference type="RuleBase" id="RU361157"/>
    </source>
</evidence>
<feature type="transmembrane region" description="Helical" evidence="5">
    <location>
        <begin position="143"/>
        <end position="166"/>
    </location>
</feature>
<sequence>MIFRPKRVWSVVLRHLYLLKHSLSRWIDLLYWPTVDLLLWGFITLYLQKGGYQEGYWVFQFLGALIFWNILIRAQQGLAVGFLEDVWARNLLHIFVSPLTIFEYLLGLFIYSLFKAFIASLLMAVLAFFAFNFKIWIQGVDVFLLTACLIIFAWSIGLLTMAFILFFGQEAEILAWALALLFLPFSAVFYPVEVLPQSFQAVAKLVPTSYIFETFRQILLKGYTSYFFILKAYVLVFVYFSLSVGIFILAFNFAKKTGKITKIGE</sequence>
<accession>A0AAE3TEP9</accession>
<dbReference type="EMBL" id="JAPHEG010000002">
    <property type="protein sequence ID" value="MDF2953247.1"/>
    <property type="molecule type" value="Genomic_DNA"/>
</dbReference>
<name>A0AAE3TEP9_9BACT</name>
<evidence type="ECO:0000256" key="4">
    <source>
        <dbReference type="ARBA" id="ARBA00023136"/>
    </source>
</evidence>
<keyword evidence="4 5" id="KW-0472">Membrane</keyword>
<feature type="transmembrane region" description="Helical" evidence="5">
    <location>
        <begin position="91"/>
        <end position="111"/>
    </location>
</feature>
<protein>
    <recommendedName>
        <fullName evidence="5">Transport permease protein</fullName>
    </recommendedName>
</protein>